<accession>A0A0F9PSP2</accession>
<sequence>MFIYKYPFEVSDTVEIMMPTKARILTVQTQSNAPCIWALVDGDKPLETRRFRVFGTGHEFNIDPIQSKYIGTFQLMDGGFIGHLFEPAYD</sequence>
<evidence type="ECO:0000259" key="1">
    <source>
        <dbReference type="Pfam" id="PF24043"/>
    </source>
</evidence>
<feature type="domain" description="DUF7352" evidence="1">
    <location>
        <begin position="3"/>
        <end position="87"/>
    </location>
</feature>
<organism evidence="2">
    <name type="scientific">marine sediment metagenome</name>
    <dbReference type="NCBI Taxonomy" id="412755"/>
    <lineage>
        <taxon>unclassified sequences</taxon>
        <taxon>metagenomes</taxon>
        <taxon>ecological metagenomes</taxon>
    </lineage>
</organism>
<dbReference type="Pfam" id="PF24043">
    <property type="entry name" value="DUF7352"/>
    <property type="match status" value="1"/>
</dbReference>
<name>A0A0F9PSP2_9ZZZZ</name>
<gene>
    <name evidence="2" type="ORF">LCGC14_0861460</name>
</gene>
<protein>
    <recommendedName>
        <fullName evidence="1">DUF7352 domain-containing protein</fullName>
    </recommendedName>
</protein>
<dbReference type="InterPro" id="IPR055776">
    <property type="entry name" value="DUF7352"/>
</dbReference>
<dbReference type="AlphaFoldDB" id="A0A0F9PSP2"/>
<reference evidence="2" key="1">
    <citation type="journal article" date="2015" name="Nature">
        <title>Complex archaea that bridge the gap between prokaryotes and eukaryotes.</title>
        <authorList>
            <person name="Spang A."/>
            <person name="Saw J.H."/>
            <person name="Jorgensen S.L."/>
            <person name="Zaremba-Niedzwiedzka K."/>
            <person name="Martijn J."/>
            <person name="Lind A.E."/>
            <person name="van Eijk R."/>
            <person name="Schleper C."/>
            <person name="Guy L."/>
            <person name="Ettema T.J."/>
        </authorList>
    </citation>
    <scope>NUCLEOTIDE SEQUENCE</scope>
</reference>
<evidence type="ECO:0000313" key="2">
    <source>
        <dbReference type="EMBL" id="KKN27722.1"/>
    </source>
</evidence>
<proteinExistence type="predicted"/>
<dbReference type="EMBL" id="LAZR01002616">
    <property type="protein sequence ID" value="KKN27722.1"/>
    <property type="molecule type" value="Genomic_DNA"/>
</dbReference>
<comment type="caution">
    <text evidence="2">The sequence shown here is derived from an EMBL/GenBank/DDBJ whole genome shotgun (WGS) entry which is preliminary data.</text>
</comment>